<sequence>MKRATDAAVRNRSYVRAASSLELAPGVDAAAVQTRIDERAAAKAARIFDLADDIRAELKEEHDIVLNDEIRMWSVGGDFGDDDPVARRNAWTRRGGGDLAPEAIDAIKNLIAERNKAKRDRNFRKADELRDALRDDYNVRLDDRGREWRVNSDDYAYVPGDGASLSEEVMGEIRRRVAERTAAKKNKEYEKADAIRDNLAEEFQVAIDDRTREWRTVAAPGSGMDTFEEEARRSQLSPYRREQEIEKKESDLGAALEQVFQSDPLTTAADDRADDAVGAESEADATPAPMSAEDLASLTIPLLKEKLREVGKPVSGRKADLIERLLA</sequence>
<dbReference type="GO" id="GO:0004812">
    <property type="term" value="F:aminoacyl-tRNA ligase activity"/>
    <property type="evidence" value="ECO:0007669"/>
    <property type="project" value="InterPro"/>
</dbReference>
<evidence type="ECO:0000259" key="2">
    <source>
        <dbReference type="PROSITE" id="PS50800"/>
    </source>
</evidence>
<dbReference type="PROSITE" id="PS50800">
    <property type="entry name" value="SAP"/>
    <property type="match status" value="1"/>
</dbReference>
<feature type="region of interest" description="Disordered" evidence="1">
    <location>
        <begin position="261"/>
        <end position="294"/>
    </location>
</feature>
<dbReference type="AlphaFoldDB" id="A0A7S1BGQ3"/>
<dbReference type="GO" id="GO:0005524">
    <property type="term" value="F:ATP binding"/>
    <property type="evidence" value="ECO:0007669"/>
    <property type="project" value="InterPro"/>
</dbReference>
<dbReference type="InterPro" id="IPR036361">
    <property type="entry name" value="SAP_dom_sf"/>
</dbReference>
<proteinExistence type="predicted"/>
<dbReference type="Gene3D" id="1.10.720.30">
    <property type="entry name" value="SAP domain"/>
    <property type="match status" value="1"/>
</dbReference>
<protein>
    <recommendedName>
        <fullName evidence="2">SAP domain-containing protein</fullName>
    </recommendedName>
</protein>
<dbReference type="SUPFAM" id="SSF68906">
    <property type="entry name" value="SAP domain"/>
    <property type="match status" value="1"/>
</dbReference>
<dbReference type="EMBL" id="HBFR01017777">
    <property type="protein sequence ID" value="CAD8885741.1"/>
    <property type="molecule type" value="Transcribed_RNA"/>
</dbReference>
<dbReference type="InterPro" id="IPR003034">
    <property type="entry name" value="SAP_dom"/>
</dbReference>
<feature type="domain" description="SAP" evidence="2">
    <location>
        <begin position="295"/>
        <end position="327"/>
    </location>
</feature>
<evidence type="ECO:0000256" key="1">
    <source>
        <dbReference type="SAM" id="MobiDB-lite"/>
    </source>
</evidence>
<name>A0A7S1BGQ3_9STRA</name>
<dbReference type="GO" id="GO:0006418">
    <property type="term" value="P:tRNA aminoacylation for protein translation"/>
    <property type="evidence" value="ECO:0007669"/>
    <property type="project" value="InterPro"/>
</dbReference>
<reference evidence="3" key="1">
    <citation type="submission" date="2021-01" db="EMBL/GenBank/DDBJ databases">
        <authorList>
            <person name="Corre E."/>
            <person name="Pelletier E."/>
            <person name="Niang G."/>
            <person name="Scheremetjew M."/>
            <person name="Finn R."/>
            <person name="Kale V."/>
            <person name="Holt S."/>
            <person name="Cochrane G."/>
            <person name="Meng A."/>
            <person name="Brown T."/>
            <person name="Cohen L."/>
        </authorList>
    </citation>
    <scope>NUCLEOTIDE SEQUENCE</scope>
    <source>
        <strain evidence="3">308</strain>
    </source>
</reference>
<dbReference type="InterPro" id="IPR009080">
    <property type="entry name" value="tRNAsynth_Ia_anticodon-bd"/>
</dbReference>
<accession>A0A7S1BGQ3</accession>
<gene>
    <name evidence="3" type="ORF">CHYS00102_LOCUS12938</name>
</gene>
<organism evidence="3">
    <name type="scientific">Corethron hystrix</name>
    <dbReference type="NCBI Taxonomy" id="216773"/>
    <lineage>
        <taxon>Eukaryota</taxon>
        <taxon>Sar</taxon>
        <taxon>Stramenopiles</taxon>
        <taxon>Ochrophyta</taxon>
        <taxon>Bacillariophyta</taxon>
        <taxon>Coscinodiscophyceae</taxon>
        <taxon>Corethrophycidae</taxon>
        <taxon>Corethrales</taxon>
        <taxon>Corethraceae</taxon>
        <taxon>Corethron</taxon>
    </lineage>
</organism>
<evidence type="ECO:0000313" key="3">
    <source>
        <dbReference type="EMBL" id="CAD8885741.1"/>
    </source>
</evidence>
<dbReference type="Gene3D" id="1.20.120.1910">
    <property type="entry name" value="Cysteine-tRNA ligase, C-terminal anti-codon recognition domain"/>
    <property type="match status" value="3"/>
</dbReference>
<dbReference type="SUPFAM" id="SSF47323">
    <property type="entry name" value="Anticodon-binding domain of a subclass of class I aminoacyl-tRNA synthetases"/>
    <property type="match status" value="2"/>
</dbReference>
<dbReference type="Pfam" id="PF02037">
    <property type="entry name" value="SAP"/>
    <property type="match status" value="1"/>
</dbReference>